<evidence type="ECO:0000313" key="1">
    <source>
        <dbReference type="EMBL" id="EOY04664.1"/>
    </source>
</evidence>
<protein>
    <submittedName>
        <fullName evidence="1">Uncharacterized protein</fullName>
    </submittedName>
</protein>
<proteinExistence type="predicted"/>
<dbReference type="EMBL" id="CM001882">
    <property type="protein sequence ID" value="EOY04664.1"/>
    <property type="molecule type" value="Genomic_DNA"/>
</dbReference>
<reference evidence="1 2" key="1">
    <citation type="journal article" date="2013" name="Genome Biol.">
        <title>The genome sequence of the most widely cultivated cacao type and its use to identify candidate genes regulating pod color.</title>
        <authorList>
            <person name="Motamayor J.C."/>
            <person name="Mockaitis K."/>
            <person name="Schmutz J."/>
            <person name="Haiminen N."/>
            <person name="Iii D.L."/>
            <person name="Cornejo O."/>
            <person name="Findley S.D."/>
            <person name="Zheng P."/>
            <person name="Utro F."/>
            <person name="Royaert S."/>
            <person name="Saski C."/>
            <person name="Jenkins J."/>
            <person name="Podicheti R."/>
            <person name="Zhao M."/>
            <person name="Scheffler B.E."/>
            <person name="Stack J.C."/>
            <person name="Feltus F.A."/>
            <person name="Mustiga G.M."/>
            <person name="Amores F."/>
            <person name="Phillips W."/>
            <person name="Marelli J.P."/>
            <person name="May G.D."/>
            <person name="Shapiro H."/>
            <person name="Ma J."/>
            <person name="Bustamante C.D."/>
            <person name="Schnell R.J."/>
            <person name="Main D."/>
            <person name="Gilbert D."/>
            <person name="Parida L."/>
            <person name="Kuhn D.N."/>
        </authorList>
    </citation>
    <scope>NUCLEOTIDE SEQUENCE [LARGE SCALE GENOMIC DNA]</scope>
    <source>
        <strain evidence="2">cv. Matina 1-6</strain>
    </source>
</reference>
<accession>A0A061EQU9</accession>
<dbReference type="AlphaFoldDB" id="A0A061EQU9"/>
<organism evidence="1 2">
    <name type="scientific">Theobroma cacao</name>
    <name type="common">Cacao</name>
    <name type="synonym">Cocoa</name>
    <dbReference type="NCBI Taxonomy" id="3641"/>
    <lineage>
        <taxon>Eukaryota</taxon>
        <taxon>Viridiplantae</taxon>
        <taxon>Streptophyta</taxon>
        <taxon>Embryophyta</taxon>
        <taxon>Tracheophyta</taxon>
        <taxon>Spermatophyta</taxon>
        <taxon>Magnoliopsida</taxon>
        <taxon>eudicotyledons</taxon>
        <taxon>Gunneridae</taxon>
        <taxon>Pentapetalae</taxon>
        <taxon>rosids</taxon>
        <taxon>malvids</taxon>
        <taxon>Malvales</taxon>
        <taxon>Malvaceae</taxon>
        <taxon>Byttnerioideae</taxon>
        <taxon>Theobroma</taxon>
    </lineage>
</organism>
<evidence type="ECO:0000313" key="2">
    <source>
        <dbReference type="Proteomes" id="UP000026915"/>
    </source>
</evidence>
<dbReference type="Gramene" id="EOY04664">
    <property type="protein sequence ID" value="EOY04664"/>
    <property type="gene ID" value="TCM_019863"/>
</dbReference>
<dbReference type="HOGENOM" id="CLU_2659489_0_0_1"/>
<gene>
    <name evidence="1" type="ORF">TCM_019863</name>
</gene>
<dbReference type="Proteomes" id="UP000026915">
    <property type="component" value="Chromosome 4"/>
</dbReference>
<keyword evidence="2" id="KW-1185">Reference proteome</keyword>
<name>A0A061EQU9_THECC</name>
<dbReference type="InParanoid" id="A0A061EQU9"/>
<sequence>MASMQRSLSGHPWSVFNTWNSFAVGLLANQAFSSLLCSCNVNRTQKNDNVGVNLMDEDVGLTRSNFGQVISAIGSV</sequence>